<dbReference type="Gene3D" id="1.10.10.10">
    <property type="entry name" value="Winged helix-like DNA-binding domain superfamily/Winged helix DNA-binding domain"/>
    <property type="match status" value="1"/>
</dbReference>
<feature type="domain" description="HTH marR-type" evidence="4">
    <location>
        <begin position="31"/>
        <end position="165"/>
    </location>
</feature>
<keyword evidence="6" id="KW-1185">Reference proteome</keyword>
<protein>
    <submittedName>
        <fullName evidence="5">MarR family transcriptional regulator</fullName>
    </submittedName>
</protein>
<comment type="caution">
    <text evidence="5">The sequence shown here is derived from an EMBL/GenBank/DDBJ whole genome shotgun (WGS) entry which is preliminary data.</text>
</comment>
<dbReference type="EMBL" id="LLXS01000007">
    <property type="protein sequence ID" value="KRG44571.1"/>
    <property type="molecule type" value="Genomic_DNA"/>
</dbReference>
<dbReference type="PROSITE" id="PS50995">
    <property type="entry name" value="HTH_MARR_2"/>
    <property type="match status" value="1"/>
</dbReference>
<name>A0A0R0AHE6_9GAMM</name>
<accession>A0A0R0AHE6</accession>
<dbReference type="OrthoDB" id="8907575at2"/>
<keyword evidence="3" id="KW-0804">Transcription</keyword>
<proteinExistence type="predicted"/>
<dbReference type="InterPro" id="IPR036390">
    <property type="entry name" value="WH_DNA-bd_sf"/>
</dbReference>
<evidence type="ECO:0000256" key="3">
    <source>
        <dbReference type="ARBA" id="ARBA00023163"/>
    </source>
</evidence>
<evidence type="ECO:0000313" key="6">
    <source>
        <dbReference type="Proteomes" id="UP000050836"/>
    </source>
</evidence>
<dbReference type="PANTHER" id="PTHR42756:SF1">
    <property type="entry name" value="TRANSCRIPTIONAL REPRESSOR OF EMRAB OPERON"/>
    <property type="match status" value="1"/>
</dbReference>
<dbReference type="SMART" id="SM00347">
    <property type="entry name" value="HTH_MARR"/>
    <property type="match status" value="1"/>
</dbReference>
<dbReference type="GO" id="GO:0003677">
    <property type="term" value="F:DNA binding"/>
    <property type="evidence" value="ECO:0007669"/>
    <property type="project" value="UniProtKB-KW"/>
</dbReference>
<dbReference type="Pfam" id="PF12802">
    <property type="entry name" value="MarR_2"/>
    <property type="match status" value="1"/>
</dbReference>
<reference evidence="5 6" key="1">
    <citation type="submission" date="2015-10" db="EMBL/GenBank/DDBJ databases">
        <title>Genome sequencing and analysis of members of genus Stenotrophomonas.</title>
        <authorList>
            <person name="Patil P.P."/>
            <person name="Midha S."/>
            <person name="Patil P.B."/>
        </authorList>
    </citation>
    <scope>NUCLEOTIDE SEQUENCE [LARGE SCALE GENOMIC DNA]</scope>
    <source>
        <strain evidence="5 6">JCM 9942</strain>
    </source>
</reference>
<sequence>MDKQLPAASGYASIDEKLAISSARHPGFPRDQAMLARLVKLVHKLFCDHGNALLRDYGISHPEYNVLMMLDGSEAGLSPSQISEAASEKSSNVTRLIDQLLAKGLVSREPSGEDRRKLVVRLTAAGEQLIETVMPAVIAQLQRFFSGVEAQELQQMEALLTRVLVGLETRA</sequence>
<dbReference type="InterPro" id="IPR036388">
    <property type="entry name" value="WH-like_DNA-bd_sf"/>
</dbReference>
<dbReference type="InterPro" id="IPR000835">
    <property type="entry name" value="HTH_MarR-typ"/>
</dbReference>
<dbReference type="PANTHER" id="PTHR42756">
    <property type="entry name" value="TRANSCRIPTIONAL REGULATOR, MARR"/>
    <property type="match status" value="1"/>
</dbReference>
<dbReference type="AlphaFoldDB" id="A0A0R0AHE6"/>
<dbReference type="InterPro" id="IPR023187">
    <property type="entry name" value="Tscrpt_reg_MarR-type_CS"/>
</dbReference>
<evidence type="ECO:0000313" key="5">
    <source>
        <dbReference type="EMBL" id="KRG44571.1"/>
    </source>
</evidence>
<organism evidence="5 6">
    <name type="scientific">Stenotrophomonas pictorum JCM 9942</name>
    <dbReference type="NCBI Taxonomy" id="1236960"/>
    <lineage>
        <taxon>Bacteria</taxon>
        <taxon>Pseudomonadati</taxon>
        <taxon>Pseudomonadota</taxon>
        <taxon>Gammaproteobacteria</taxon>
        <taxon>Lysobacterales</taxon>
        <taxon>Lysobacteraceae</taxon>
        <taxon>Stenotrophomonas</taxon>
    </lineage>
</organism>
<dbReference type="PROSITE" id="PS01117">
    <property type="entry name" value="HTH_MARR_1"/>
    <property type="match status" value="1"/>
</dbReference>
<dbReference type="PRINTS" id="PR00598">
    <property type="entry name" value="HTHMARR"/>
</dbReference>
<evidence type="ECO:0000259" key="4">
    <source>
        <dbReference type="PROSITE" id="PS50995"/>
    </source>
</evidence>
<gene>
    <name evidence="5" type="ORF">ARC78_05345</name>
</gene>
<evidence type="ECO:0000256" key="1">
    <source>
        <dbReference type="ARBA" id="ARBA00023015"/>
    </source>
</evidence>
<evidence type="ECO:0000256" key="2">
    <source>
        <dbReference type="ARBA" id="ARBA00023125"/>
    </source>
</evidence>
<dbReference type="GO" id="GO:0003700">
    <property type="term" value="F:DNA-binding transcription factor activity"/>
    <property type="evidence" value="ECO:0007669"/>
    <property type="project" value="InterPro"/>
</dbReference>
<dbReference type="Proteomes" id="UP000050836">
    <property type="component" value="Unassembled WGS sequence"/>
</dbReference>
<keyword evidence="1" id="KW-0805">Transcription regulation</keyword>
<keyword evidence="2" id="KW-0238">DNA-binding</keyword>
<dbReference type="SUPFAM" id="SSF46785">
    <property type="entry name" value="Winged helix' DNA-binding domain"/>
    <property type="match status" value="1"/>
</dbReference>
<dbReference type="RefSeq" id="WP_054659079.1">
    <property type="nucleotide sequence ID" value="NZ_BAZI01000141.1"/>
</dbReference>